<proteinExistence type="predicted"/>
<protein>
    <submittedName>
        <fullName evidence="1">4791_t:CDS:1</fullName>
    </submittedName>
</protein>
<sequence length="256" mass="29122">STAFTTSIGYINGIWHVIKGFVCLGGLYGAIAQNKNMVQLFAVIISVTAMIHLVFGIGLTIVGLKNRDTLVNLCLQKASSNDTWDPSQHWLRPFDKRADNPDQNATTDHTRIICETAVKWYLAFFIVFTAIAIILTFYFAAIVYRYRDELDEKIKHRKLENQPSNSSSFEDRYSREYLEKPPRGISTNVYLYYFDKCADNTRITLQPVSPASPVQELAVLSRNYSRAGNGVLKKIPMDIVHWVNGHSPFIVTKPYF</sequence>
<keyword evidence="2" id="KW-1185">Reference proteome</keyword>
<accession>A0ACA9NNK2</accession>
<comment type="caution">
    <text evidence="1">The sequence shown here is derived from an EMBL/GenBank/DDBJ whole genome shotgun (WGS) entry which is preliminary data.</text>
</comment>
<name>A0ACA9NNK2_9GLOM</name>
<gene>
    <name evidence="1" type="ORF">RPERSI_LOCUS8318</name>
</gene>
<reference evidence="1" key="1">
    <citation type="submission" date="2021-06" db="EMBL/GenBank/DDBJ databases">
        <authorList>
            <person name="Kallberg Y."/>
            <person name="Tangrot J."/>
            <person name="Rosling A."/>
        </authorList>
    </citation>
    <scope>NUCLEOTIDE SEQUENCE</scope>
    <source>
        <strain evidence="1">MA461A</strain>
    </source>
</reference>
<organism evidence="1 2">
    <name type="scientific">Racocetra persica</name>
    <dbReference type="NCBI Taxonomy" id="160502"/>
    <lineage>
        <taxon>Eukaryota</taxon>
        <taxon>Fungi</taxon>
        <taxon>Fungi incertae sedis</taxon>
        <taxon>Mucoromycota</taxon>
        <taxon>Glomeromycotina</taxon>
        <taxon>Glomeromycetes</taxon>
        <taxon>Diversisporales</taxon>
        <taxon>Gigasporaceae</taxon>
        <taxon>Racocetra</taxon>
    </lineage>
</organism>
<dbReference type="EMBL" id="CAJVQC010014924">
    <property type="protein sequence ID" value="CAG8662093.1"/>
    <property type="molecule type" value="Genomic_DNA"/>
</dbReference>
<feature type="non-terminal residue" evidence="1">
    <location>
        <position position="1"/>
    </location>
</feature>
<evidence type="ECO:0000313" key="2">
    <source>
        <dbReference type="Proteomes" id="UP000789920"/>
    </source>
</evidence>
<dbReference type="Proteomes" id="UP000789920">
    <property type="component" value="Unassembled WGS sequence"/>
</dbReference>
<evidence type="ECO:0000313" key="1">
    <source>
        <dbReference type="EMBL" id="CAG8662093.1"/>
    </source>
</evidence>